<proteinExistence type="predicted"/>
<dbReference type="SUPFAM" id="SSF46785">
    <property type="entry name" value="Winged helix' DNA-binding domain"/>
    <property type="match status" value="1"/>
</dbReference>
<dbReference type="InterPro" id="IPR029016">
    <property type="entry name" value="GAF-like_dom_sf"/>
</dbReference>
<dbReference type="PROSITE" id="PS51078">
    <property type="entry name" value="ICLR_ED"/>
    <property type="match status" value="1"/>
</dbReference>
<reference evidence="6 7" key="1">
    <citation type="submission" date="2019-03" db="EMBL/GenBank/DDBJ databases">
        <title>Genomic Encyclopedia of Type Strains, Phase IV (KMG-IV): sequencing the most valuable type-strain genomes for metagenomic binning, comparative biology and taxonomic classification.</title>
        <authorList>
            <person name="Goeker M."/>
        </authorList>
    </citation>
    <scope>NUCLEOTIDE SEQUENCE [LARGE SCALE GENOMIC DNA]</scope>
    <source>
        <strain evidence="6 7">DSM 45765</strain>
    </source>
</reference>
<gene>
    <name evidence="6" type="ORF">EV191_106260</name>
</gene>
<keyword evidence="3" id="KW-0804">Transcription</keyword>
<evidence type="ECO:0000259" key="4">
    <source>
        <dbReference type="PROSITE" id="PS51077"/>
    </source>
</evidence>
<dbReference type="InterPro" id="IPR014757">
    <property type="entry name" value="Tscrpt_reg_IclR_C"/>
</dbReference>
<dbReference type="GO" id="GO:0003677">
    <property type="term" value="F:DNA binding"/>
    <property type="evidence" value="ECO:0007669"/>
    <property type="project" value="UniProtKB-KW"/>
</dbReference>
<keyword evidence="2" id="KW-0238">DNA-binding</keyword>
<dbReference type="InterPro" id="IPR050707">
    <property type="entry name" value="HTH_MetabolicPath_Reg"/>
</dbReference>
<feature type="domain" description="HTH iclR-type" evidence="4">
    <location>
        <begin position="6"/>
        <end position="70"/>
    </location>
</feature>
<keyword evidence="1" id="KW-0805">Transcription regulation</keyword>
<organism evidence="6 7">
    <name type="scientific">Tamaricihabitans halophyticus</name>
    <dbReference type="NCBI Taxonomy" id="1262583"/>
    <lineage>
        <taxon>Bacteria</taxon>
        <taxon>Bacillati</taxon>
        <taxon>Actinomycetota</taxon>
        <taxon>Actinomycetes</taxon>
        <taxon>Pseudonocardiales</taxon>
        <taxon>Pseudonocardiaceae</taxon>
        <taxon>Tamaricihabitans</taxon>
    </lineage>
</organism>
<evidence type="ECO:0000256" key="3">
    <source>
        <dbReference type="ARBA" id="ARBA00023163"/>
    </source>
</evidence>
<dbReference type="Gene3D" id="1.10.10.10">
    <property type="entry name" value="Winged helix-like DNA-binding domain superfamily/Winged helix DNA-binding domain"/>
    <property type="match status" value="1"/>
</dbReference>
<evidence type="ECO:0000313" key="6">
    <source>
        <dbReference type="EMBL" id="TCP52094.1"/>
    </source>
</evidence>
<evidence type="ECO:0000259" key="5">
    <source>
        <dbReference type="PROSITE" id="PS51078"/>
    </source>
</evidence>
<dbReference type="PANTHER" id="PTHR30136:SF24">
    <property type="entry name" value="HTH-TYPE TRANSCRIPTIONAL REPRESSOR ALLR"/>
    <property type="match status" value="1"/>
</dbReference>
<dbReference type="InterPro" id="IPR036390">
    <property type="entry name" value="WH_DNA-bd_sf"/>
</dbReference>
<dbReference type="InterPro" id="IPR005471">
    <property type="entry name" value="Tscrpt_reg_IclR_N"/>
</dbReference>
<dbReference type="PANTHER" id="PTHR30136">
    <property type="entry name" value="HELIX-TURN-HELIX TRANSCRIPTIONAL REGULATOR, ICLR FAMILY"/>
    <property type="match status" value="1"/>
</dbReference>
<evidence type="ECO:0000313" key="7">
    <source>
        <dbReference type="Proteomes" id="UP000294911"/>
    </source>
</evidence>
<dbReference type="Gene3D" id="3.30.450.40">
    <property type="match status" value="1"/>
</dbReference>
<dbReference type="InterPro" id="IPR036388">
    <property type="entry name" value="WH-like_DNA-bd_sf"/>
</dbReference>
<evidence type="ECO:0000256" key="1">
    <source>
        <dbReference type="ARBA" id="ARBA00023015"/>
    </source>
</evidence>
<dbReference type="Proteomes" id="UP000294911">
    <property type="component" value="Unassembled WGS sequence"/>
</dbReference>
<dbReference type="GO" id="GO:0045892">
    <property type="term" value="P:negative regulation of DNA-templated transcription"/>
    <property type="evidence" value="ECO:0007669"/>
    <property type="project" value="TreeGrafter"/>
</dbReference>
<dbReference type="SMART" id="SM00346">
    <property type="entry name" value="HTH_ICLR"/>
    <property type="match status" value="1"/>
</dbReference>
<protein>
    <submittedName>
        <fullName evidence="6">IclR family transcriptional regulator</fullName>
    </submittedName>
</protein>
<dbReference type="Pfam" id="PF09339">
    <property type="entry name" value="HTH_IclR"/>
    <property type="match status" value="1"/>
</dbReference>
<feature type="domain" description="IclR-ED" evidence="5">
    <location>
        <begin position="71"/>
        <end position="252"/>
    </location>
</feature>
<sequence length="254" mass="27184">MPNESLSSVQRAIAVLEALGSPEGPAGTGVVEIARHLGREKTQVSRTLQVLSEAGFVERDPKTLEYQLGWRLYTLAAGASDRKLIAAAPSVLRKLVGLVSERSHLSVRNANEALTVLSENPLRSVQAAGWIGRTTPMHCTSTGRALLFDAADDEALELFNASASMIAGPKAAHTEREFLNRLRRARKLGFALADEEFEAGLVAAAAPVRDFTGRIVAAVNVSAPKYRVGRALPNIGRAVAETARELTERLHGTG</sequence>
<evidence type="ECO:0000256" key="2">
    <source>
        <dbReference type="ARBA" id="ARBA00023125"/>
    </source>
</evidence>
<dbReference type="Pfam" id="PF01614">
    <property type="entry name" value="IclR_C"/>
    <property type="match status" value="1"/>
</dbReference>
<dbReference type="SUPFAM" id="SSF55781">
    <property type="entry name" value="GAF domain-like"/>
    <property type="match status" value="1"/>
</dbReference>
<name>A0A4R2QSI5_9PSEU</name>
<accession>A0A4R2QSI5</accession>
<dbReference type="AlphaFoldDB" id="A0A4R2QSI5"/>
<dbReference type="GO" id="GO:0003700">
    <property type="term" value="F:DNA-binding transcription factor activity"/>
    <property type="evidence" value="ECO:0007669"/>
    <property type="project" value="TreeGrafter"/>
</dbReference>
<dbReference type="EMBL" id="SLXQ01000006">
    <property type="protein sequence ID" value="TCP52094.1"/>
    <property type="molecule type" value="Genomic_DNA"/>
</dbReference>
<dbReference type="OrthoDB" id="4924204at2"/>
<dbReference type="RefSeq" id="WP_132877928.1">
    <property type="nucleotide sequence ID" value="NZ_SLXQ01000006.1"/>
</dbReference>
<comment type="caution">
    <text evidence="6">The sequence shown here is derived from an EMBL/GenBank/DDBJ whole genome shotgun (WGS) entry which is preliminary data.</text>
</comment>
<keyword evidence="7" id="KW-1185">Reference proteome</keyword>
<dbReference type="PROSITE" id="PS51077">
    <property type="entry name" value="HTH_ICLR"/>
    <property type="match status" value="1"/>
</dbReference>